<proteinExistence type="predicted"/>
<name>A0A9D4JYL5_DREPO</name>
<evidence type="ECO:0000313" key="2">
    <source>
        <dbReference type="Proteomes" id="UP000828390"/>
    </source>
</evidence>
<accession>A0A9D4JYL5</accession>
<dbReference type="Proteomes" id="UP000828390">
    <property type="component" value="Unassembled WGS sequence"/>
</dbReference>
<reference evidence="1" key="2">
    <citation type="submission" date="2020-11" db="EMBL/GenBank/DDBJ databases">
        <authorList>
            <person name="McCartney M.A."/>
            <person name="Auch B."/>
            <person name="Kono T."/>
            <person name="Mallez S."/>
            <person name="Becker A."/>
            <person name="Gohl D.M."/>
            <person name="Silverstein K.A.T."/>
            <person name="Koren S."/>
            <person name="Bechman K.B."/>
            <person name="Herman A."/>
            <person name="Abrahante J.E."/>
            <person name="Garbe J."/>
        </authorList>
    </citation>
    <scope>NUCLEOTIDE SEQUENCE</scope>
    <source>
        <strain evidence="1">Duluth1</strain>
        <tissue evidence="1">Whole animal</tissue>
    </source>
</reference>
<protein>
    <submittedName>
        <fullName evidence="1">Uncharacterized protein</fullName>
    </submittedName>
</protein>
<gene>
    <name evidence="1" type="ORF">DPMN_126895</name>
</gene>
<evidence type="ECO:0000313" key="1">
    <source>
        <dbReference type="EMBL" id="KAH3825033.1"/>
    </source>
</evidence>
<sequence length="100" mass="11539">MLLFEKADPSPGRHFHEDWALNKLEKTAPPPVGHENCPAPGGHVFQPSTNVITQFHEDWTINVTYRVFELDQDIIGTNLWTYLKTNLRCLTHVRLASRKM</sequence>
<comment type="caution">
    <text evidence="1">The sequence shown here is derived from an EMBL/GenBank/DDBJ whole genome shotgun (WGS) entry which is preliminary data.</text>
</comment>
<keyword evidence="2" id="KW-1185">Reference proteome</keyword>
<dbReference type="AlphaFoldDB" id="A0A9D4JYL5"/>
<dbReference type="EMBL" id="JAIWYP010000005">
    <property type="protein sequence ID" value="KAH3825033.1"/>
    <property type="molecule type" value="Genomic_DNA"/>
</dbReference>
<reference evidence="1" key="1">
    <citation type="journal article" date="2019" name="bioRxiv">
        <title>The Genome of the Zebra Mussel, Dreissena polymorpha: A Resource for Invasive Species Research.</title>
        <authorList>
            <person name="McCartney M.A."/>
            <person name="Auch B."/>
            <person name="Kono T."/>
            <person name="Mallez S."/>
            <person name="Zhang Y."/>
            <person name="Obille A."/>
            <person name="Becker A."/>
            <person name="Abrahante J.E."/>
            <person name="Garbe J."/>
            <person name="Badalamenti J.P."/>
            <person name="Herman A."/>
            <person name="Mangelson H."/>
            <person name="Liachko I."/>
            <person name="Sullivan S."/>
            <person name="Sone E.D."/>
            <person name="Koren S."/>
            <person name="Silverstein K.A.T."/>
            <person name="Beckman K.B."/>
            <person name="Gohl D.M."/>
        </authorList>
    </citation>
    <scope>NUCLEOTIDE SEQUENCE</scope>
    <source>
        <strain evidence="1">Duluth1</strain>
        <tissue evidence="1">Whole animal</tissue>
    </source>
</reference>
<organism evidence="1 2">
    <name type="scientific">Dreissena polymorpha</name>
    <name type="common">Zebra mussel</name>
    <name type="synonym">Mytilus polymorpha</name>
    <dbReference type="NCBI Taxonomy" id="45954"/>
    <lineage>
        <taxon>Eukaryota</taxon>
        <taxon>Metazoa</taxon>
        <taxon>Spiralia</taxon>
        <taxon>Lophotrochozoa</taxon>
        <taxon>Mollusca</taxon>
        <taxon>Bivalvia</taxon>
        <taxon>Autobranchia</taxon>
        <taxon>Heteroconchia</taxon>
        <taxon>Euheterodonta</taxon>
        <taxon>Imparidentia</taxon>
        <taxon>Neoheterodontei</taxon>
        <taxon>Myida</taxon>
        <taxon>Dreissenoidea</taxon>
        <taxon>Dreissenidae</taxon>
        <taxon>Dreissena</taxon>
    </lineage>
</organism>